<keyword evidence="5" id="KW-1185">Reference proteome</keyword>
<dbReference type="PANTHER" id="PTHR33495:SF2">
    <property type="entry name" value="ANTI-SIGMA FACTOR ANTAGONIST TM_1081-RELATED"/>
    <property type="match status" value="1"/>
</dbReference>
<dbReference type="InterPro" id="IPR036513">
    <property type="entry name" value="STAS_dom_sf"/>
</dbReference>
<dbReference type="RefSeq" id="WP_260195664.1">
    <property type="nucleotide sequence ID" value="NZ_JAFFZE010000028.1"/>
</dbReference>
<dbReference type="InterPro" id="IPR003658">
    <property type="entry name" value="Anti-sigma_ant"/>
</dbReference>
<evidence type="ECO:0000259" key="3">
    <source>
        <dbReference type="PROSITE" id="PS50801"/>
    </source>
</evidence>
<sequence>MSVTYLTCTRARRRASAPPLRFAVTRPSTTATVIEVAGEIDLATVSRVDVLLDQYPDEGIRDLVLDLSAVTFLGAAGLAALARVDQRMRDAGRRLRLIIRPGSVDRVLCITGLDRRLACYSAVAGAIEGVAE</sequence>
<proteinExistence type="inferred from homology"/>
<dbReference type="NCBIfam" id="TIGR00377">
    <property type="entry name" value="ant_ant_sig"/>
    <property type="match status" value="1"/>
</dbReference>
<dbReference type="CDD" id="cd07043">
    <property type="entry name" value="STAS_anti-anti-sigma_factors"/>
    <property type="match status" value="1"/>
</dbReference>
<evidence type="ECO:0000313" key="4">
    <source>
        <dbReference type="EMBL" id="MCT2587755.1"/>
    </source>
</evidence>
<comment type="similarity">
    <text evidence="1 2">Belongs to the anti-sigma-factor antagonist family.</text>
</comment>
<evidence type="ECO:0000256" key="2">
    <source>
        <dbReference type="RuleBase" id="RU003749"/>
    </source>
</evidence>
<accession>A0ABT2JK49</accession>
<dbReference type="Gene3D" id="3.30.750.24">
    <property type="entry name" value="STAS domain"/>
    <property type="match status" value="1"/>
</dbReference>
<dbReference type="SUPFAM" id="SSF52091">
    <property type="entry name" value="SpoIIaa-like"/>
    <property type="match status" value="1"/>
</dbReference>
<organism evidence="4 5">
    <name type="scientific">Actinophytocola gossypii</name>
    <dbReference type="NCBI Taxonomy" id="2812003"/>
    <lineage>
        <taxon>Bacteria</taxon>
        <taxon>Bacillati</taxon>
        <taxon>Actinomycetota</taxon>
        <taxon>Actinomycetes</taxon>
        <taxon>Pseudonocardiales</taxon>
        <taxon>Pseudonocardiaceae</taxon>
    </lineage>
</organism>
<dbReference type="Pfam" id="PF01740">
    <property type="entry name" value="STAS"/>
    <property type="match status" value="1"/>
</dbReference>
<dbReference type="InterPro" id="IPR002645">
    <property type="entry name" value="STAS_dom"/>
</dbReference>
<gene>
    <name evidence="4" type="ORF">JT362_32020</name>
</gene>
<evidence type="ECO:0000313" key="5">
    <source>
        <dbReference type="Proteomes" id="UP001156441"/>
    </source>
</evidence>
<evidence type="ECO:0000256" key="1">
    <source>
        <dbReference type="ARBA" id="ARBA00009013"/>
    </source>
</evidence>
<dbReference type="Proteomes" id="UP001156441">
    <property type="component" value="Unassembled WGS sequence"/>
</dbReference>
<dbReference type="EMBL" id="JAFFZE010000028">
    <property type="protein sequence ID" value="MCT2587755.1"/>
    <property type="molecule type" value="Genomic_DNA"/>
</dbReference>
<name>A0ABT2JK49_9PSEU</name>
<dbReference type="PANTHER" id="PTHR33495">
    <property type="entry name" value="ANTI-SIGMA FACTOR ANTAGONIST TM_1081-RELATED-RELATED"/>
    <property type="match status" value="1"/>
</dbReference>
<feature type="domain" description="STAS" evidence="3">
    <location>
        <begin position="33"/>
        <end position="130"/>
    </location>
</feature>
<comment type="caution">
    <text evidence="4">The sequence shown here is derived from an EMBL/GenBank/DDBJ whole genome shotgun (WGS) entry which is preliminary data.</text>
</comment>
<dbReference type="PROSITE" id="PS50801">
    <property type="entry name" value="STAS"/>
    <property type="match status" value="1"/>
</dbReference>
<protein>
    <recommendedName>
        <fullName evidence="2">Anti-sigma factor antagonist</fullName>
    </recommendedName>
</protein>
<reference evidence="4 5" key="1">
    <citation type="submission" date="2021-02" db="EMBL/GenBank/DDBJ databases">
        <title>Actinophytocola xerophila sp. nov., isolated from soil of cotton cropping field.</title>
        <authorList>
            <person name="Huang R."/>
            <person name="Chen X."/>
            <person name="Ge X."/>
            <person name="Liu W."/>
        </authorList>
    </citation>
    <scope>NUCLEOTIDE SEQUENCE [LARGE SCALE GENOMIC DNA]</scope>
    <source>
        <strain evidence="4 5">S1-96</strain>
    </source>
</reference>